<dbReference type="Proteomes" id="UP001500618">
    <property type="component" value="Unassembled WGS sequence"/>
</dbReference>
<feature type="transmembrane region" description="Helical" evidence="2">
    <location>
        <begin position="225"/>
        <end position="249"/>
    </location>
</feature>
<sequence>MTEQPPSGAQPEYPGEPSQPTPDAYAGYPGARNLDPNDPLVAADYGGWWARGTALARKTWKHVLILQIAFVVLELILITPVHIWQASLAVVPGSIAPGQNPNDVLAQSLGRQVGPILLSLVAGVLTQVIAAIIGLVVVHLMVMAATNEQLDIGVAFQRASRRLGIIVLWSVIFGLLATIGFVLCVLPGFYVALVGMLLAPVVAFERGNPLGQAFTLYNRNFGLALGLTLTVVACGLVAGIVAGCFGGALTIGSAVTGSTGAYILSAVITVLISAVLTAAVQLLTYPLTTVAYATLRARLEPLSTAQLATEIAR</sequence>
<evidence type="ECO:0000256" key="2">
    <source>
        <dbReference type="SAM" id="Phobius"/>
    </source>
</evidence>
<feature type="transmembrane region" description="Helical" evidence="2">
    <location>
        <begin position="163"/>
        <end position="182"/>
    </location>
</feature>
<dbReference type="RefSeq" id="WP_344313609.1">
    <property type="nucleotide sequence ID" value="NZ_BAAANY010000025.1"/>
</dbReference>
<keyword evidence="4" id="KW-1185">Reference proteome</keyword>
<evidence type="ECO:0000313" key="4">
    <source>
        <dbReference type="Proteomes" id="UP001500618"/>
    </source>
</evidence>
<reference evidence="3 4" key="1">
    <citation type="journal article" date="2019" name="Int. J. Syst. Evol. Microbiol.">
        <title>The Global Catalogue of Microorganisms (GCM) 10K type strain sequencing project: providing services to taxonomists for standard genome sequencing and annotation.</title>
        <authorList>
            <consortium name="The Broad Institute Genomics Platform"/>
            <consortium name="The Broad Institute Genome Sequencing Center for Infectious Disease"/>
            <person name="Wu L."/>
            <person name="Ma J."/>
        </authorList>
    </citation>
    <scope>NUCLEOTIDE SEQUENCE [LARGE SCALE GENOMIC DNA]</scope>
    <source>
        <strain evidence="3 4">JCM 14718</strain>
    </source>
</reference>
<name>A0ABN2IC87_9ACTN</name>
<comment type="caution">
    <text evidence="3">The sequence shown here is derived from an EMBL/GenBank/DDBJ whole genome shotgun (WGS) entry which is preliminary data.</text>
</comment>
<feature type="region of interest" description="Disordered" evidence="1">
    <location>
        <begin position="1"/>
        <end position="30"/>
    </location>
</feature>
<feature type="transmembrane region" description="Helical" evidence="2">
    <location>
        <begin position="63"/>
        <end position="84"/>
    </location>
</feature>
<accession>A0ABN2IC87</accession>
<dbReference type="EMBL" id="BAAANY010000025">
    <property type="protein sequence ID" value="GAA1702247.1"/>
    <property type="molecule type" value="Genomic_DNA"/>
</dbReference>
<proteinExistence type="predicted"/>
<evidence type="ECO:0008006" key="5">
    <source>
        <dbReference type="Google" id="ProtNLM"/>
    </source>
</evidence>
<feature type="transmembrane region" description="Helical" evidence="2">
    <location>
        <begin position="116"/>
        <end position="142"/>
    </location>
</feature>
<protein>
    <recommendedName>
        <fullName evidence="5">Glycerophosphoryl diester phosphodiesterase membrane domain-containing protein</fullName>
    </recommendedName>
</protein>
<keyword evidence="2" id="KW-0472">Membrane</keyword>
<feature type="transmembrane region" description="Helical" evidence="2">
    <location>
        <begin position="188"/>
        <end position="204"/>
    </location>
</feature>
<evidence type="ECO:0000313" key="3">
    <source>
        <dbReference type="EMBL" id="GAA1702247.1"/>
    </source>
</evidence>
<keyword evidence="2" id="KW-0812">Transmembrane</keyword>
<organism evidence="3 4">
    <name type="scientific">Fodinicola feengrottensis</name>
    <dbReference type="NCBI Taxonomy" id="435914"/>
    <lineage>
        <taxon>Bacteria</taxon>
        <taxon>Bacillati</taxon>
        <taxon>Actinomycetota</taxon>
        <taxon>Actinomycetes</taxon>
        <taxon>Mycobacteriales</taxon>
        <taxon>Fodinicola</taxon>
    </lineage>
</organism>
<feature type="transmembrane region" description="Helical" evidence="2">
    <location>
        <begin position="261"/>
        <end position="288"/>
    </location>
</feature>
<gene>
    <name evidence="3" type="ORF">GCM10009765_59640</name>
</gene>
<evidence type="ECO:0000256" key="1">
    <source>
        <dbReference type="SAM" id="MobiDB-lite"/>
    </source>
</evidence>
<keyword evidence="2" id="KW-1133">Transmembrane helix</keyword>